<evidence type="ECO:0008006" key="3">
    <source>
        <dbReference type="Google" id="ProtNLM"/>
    </source>
</evidence>
<keyword evidence="2" id="KW-1185">Reference proteome</keyword>
<proteinExistence type="predicted"/>
<comment type="caution">
    <text evidence="1">The sequence shown here is derived from an EMBL/GenBank/DDBJ whole genome shotgun (WGS) entry which is preliminary data.</text>
</comment>
<name>A0A7W6F3C7_9SPHN</name>
<gene>
    <name evidence="1" type="ORF">GGR48_002260</name>
</gene>
<dbReference type="AlphaFoldDB" id="A0A7W6F3C7"/>
<evidence type="ECO:0000313" key="1">
    <source>
        <dbReference type="EMBL" id="MBB3879826.1"/>
    </source>
</evidence>
<reference evidence="1 2" key="1">
    <citation type="submission" date="2020-08" db="EMBL/GenBank/DDBJ databases">
        <title>Genomic Encyclopedia of Type Strains, Phase IV (KMG-IV): sequencing the most valuable type-strain genomes for metagenomic binning, comparative biology and taxonomic classification.</title>
        <authorList>
            <person name="Goeker M."/>
        </authorList>
    </citation>
    <scope>NUCLEOTIDE SEQUENCE [LARGE SCALE GENOMIC DNA]</scope>
    <source>
        <strain evidence="1 2">DSM 19512</strain>
    </source>
</reference>
<dbReference type="RefSeq" id="WP_183951978.1">
    <property type="nucleotide sequence ID" value="NZ_JACIDH010000009.1"/>
</dbReference>
<sequence>MAHFSKGALDASVRRLADFLDVNRREGTLDYPFRSSYPHNCCESVSLILLFLIEERYGVSNAQLIMGTSAEPYEHHFWVAVGDWRYDLTAHQFEGQEQIVGVDDAPLHRRFGDQEIDRRRDRVDRDQVIALYRSGAIPF</sequence>
<dbReference type="EMBL" id="JACIDH010000009">
    <property type="protein sequence ID" value="MBB3879826.1"/>
    <property type="molecule type" value="Genomic_DNA"/>
</dbReference>
<accession>A0A7W6F3C7</accession>
<organism evidence="1 2">
    <name type="scientific">Sphingomonas pseudosanguinis</name>
    <dbReference type="NCBI Taxonomy" id="413712"/>
    <lineage>
        <taxon>Bacteria</taxon>
        <taxon>Pseudomonadati</taxon>
        <taxon>Pseudomonadota</taxon>
        <taxon>Alphaproteobacteria</taxon>
        <taxon>Sphingomonadales</taxon>
        <taxon>Sphingomonadaceae</taxon>
        <taxon>Sphingomonas</taxon>
    </lineage>
</organism>
<dbReference type="Proteomes" id="UP000538670">
    <property type="component" value="Unassembled WGS sequence"/>
</dbReference>
<evidence type="ECO:0000313" key="2">
    <source>
        <dbReference type="Proteomes" id="UP000538670"/>
    </source>
</evidence>
<protein>
    <recommendedName>
        <fullName evidence="3">Microcin J25-processing protein McjB C-terminal domain-containing protein</fullName>
    </recommendedName>
</protein>